<dbReference type="PANTHER" id="PTHR11895">
    <property type="entry name" value="TRANSAMIDASE"/>
    <property type="match status" value="1"/>
</dbReference>
<organism evidence="4 5">
    <name type="scientific">Rubrobacter marinus</name>
    <dbReference type="NCBI Taxonomy" id="2653852"/>
    <lineage>
        <taxon>Bacteria</taxon>
        <taxon>Bacillati</taxon>
        <taxon>Actinomycetota</taxon>
        <taxon>Rubrobacteria</taxon>
        <taxon>Rubrobacterales</taxon>
        <taxon>Rubrobacteraceae</taxon>
        <taxon>Rubrobacter</taxon>
    </lineage>
</organism>
<dbReference type="InterPro" id="IPR036928">
    <property type="entry name" value="AS_sf"/>
</dbReference>
<dbReference type="PANTHER" id="PTHR11895:SF7">
    <property type="entry name" value="GLUTAMYL-TRNA(GLN) AMIDOTRANSFERASE SUBUNIT A, MITOCHONDRIAL"/>
    <property type="match status" value="1"/>
</dbReference>
<keyword evidence="5" id="KW-1185">Reference proteome</keyword>
<dbReference type="KEGG" id="rmar:GBA65_08040"/>
<evidence type="ECO:0000313" key="5">
    <source>
        <dbReference type="Proteomes" id="UP000502706"/>
    </source>
</evidence>
<evidence type="ECO:0000313" key="4">
    <source>
        <dbReference type="EMBL" id="QIN78480.1"/>
    </source>
</evidence>
<dbReference type="SUPFAM" id="SSF75304">
    <property type="entry name" value="Amidase signature (AS) enzymes"/>
    <property type="match status" value="1"/>
</dbReference>
<dbReference type="InterPro" id="IPR020556">
    <property type="entry name" value="Amidase_CS"/>
</dbReference>
<comment type="similarity">
    <text evidence="1">Belongs to the amidase family.</text>
</comment>
<dbReference type="EMBL" id="CP045121">
    <property type="protein sequence ID" value="QIN78480.1"/>
    <property type="molecule type" value="Genomic_DNA"/>
</dbReference>
<dbReference type="Gene3D" id="3.90.1300.10">
    <property type="entry name" value="Amidase signature (AS) domain"/>
    <property type="match status" value="1"/>
</dbReference>
<feature type="region of interest" description="Disordered" evidence="2">
    <location>
        <begin position="66"/>
        <end position="91"/>
    </location>
</feature>
<dbReference type="InterPro" id="IPR023631">
    <property type="entry name" value="Amidase_dom"/>
</dbReference>
<dbReference type="AlphaFoldDB" id="A0A6G8PW99"/>
<dbReference type="InterPro" id="IPR000120">
    <property type="entry name" value="Amidase"/>
</dbReference>
<evidence type="ECO:0000256" key="2">
    <source>
        <dbReference type="SAM" id="MobiDB-lite"/>
    </source>
</evidence>
<proteinExistence type="inferred from homology"/>
<dbReference type="Proteomes" id="UP000502706">
    <property type="component" value="Chromosome"/>
</dbReference>
<dbReference type="GO" id="GO:0003824">
    <property type="term" value="F:catalytic activity"/>
    <property type="evidence" value="ECO:0007669"/>
    <property type="project" value="InterPro"/>
</dbReference>
<protein>
    <recommendedName>
        <fullName evidence="3">Amidase domain-containing protein</fullName>
    </recommendedName>
</protein>
<evidence type="ECO:0000256" key="1">
    <source>
        <dbReference type="ARBA" id="ARBA00009199"/>
    </source>
</evidence>
<dbReference type="RefSeq" id="WP_166396158.1">
    <property type="nucleotide sequence ID" value="NZ_CP045121.1"/>
</dbReference>
<name>A0A6G8PW99_9ACTN</name>
<dbReference type="PROSITE" id="PS00571">
    <property type="entry name" value="AMIDASES"/>
    <property type="match status" value="1"/>
</dbReference>
<sequence length="527" mass="55692">MADLSPESVAAIAGLYELDDRGRHEAWLGRVRTDREVISLLAEAPIPLEQGVIDVHGLVNRPARERWQSRPLAADGESSGPPRTAGQQAAAVQSGETSAVDLVEEALESAHRQRHLNAFIALFEERAREEADAVDRRVWGGEEVGPLAGVTVAVKDLIDVEGYATTGGTRVLDLAPAREDAACVARLRRAGAVILGMANLHGLAYGALSFNPDFGRVLNPRREEALSGGSSGGSGAAVAAGITAGALGTDTGGSVRVPAACCGVVGLKPTFGRVSTAGVYPLGRTMDHVGPVTRTVADAALFLEVLSDEPFAASTTAWRDLDGVVVGVPRTYFFDHLSDEVRAAVEDCERAVVEAGGEVIEADIPSMRFAPAAQLFTIAADALDVHRQMLARKADLLPEDVRLRLEMGMFFLAADYVRAQRLRGMLQKDVDAALEKADVLLMPTTAVTAPDAGVREVRVGDVTWPTQLALSRLTMPFTATGHPALTLPWGSDDRGCPVGLQIVGRPMEEAAILGTGRVLERTRGAAG</sequence>
<evidence type="ECO:0000259" key="3">
    <source>
        <dbReference type="Pfam" id="PF01425"/>
    </source>
</evidence>
<reference evidence="4 5" key="1">
    <citation type="submission" date="2019-10" db="EMBL/GenBank/DDBJ databases">
        <title>Rubrobacter sp nov SCSIO 52915 isolated from a deep-sea sediment in the South China Sea.</title>
        <authorList>
            <person name="Chen R.W."/>
        </authorList>
    </citation>
    <scope>NUCLEOTIDE SEQUENCE [LARGE SCALE GENOMIC DNA]</scope>
    <source>
        <strain evidence="4 5">SCSIO 52915</strain>
    </source>
</reference>
<feature type="domain" description="Amidase" evidence="3">
    <location>
        <begin position="101"/>
        <end position="513"/>
    </location>
</feature>
<gene>
    <name evidence="4" type="ORF">GBA65_08040</name>
</gene>
<dbReference type="Pfam" id="PF01425">
    <property type="entry name" value="Amidase"/>
    <property type="match status" value="1"/>
</dbReference>
<accession>A0A6G8PW99</accession>